<comment type="caution">
    <text evidence="1">The sequence shown here is derived from an EMBL/GenBank/DDBJ whole genome shotgun (WGS) entry which is preliminary data.</text>
</comment>
<dbReference type="Gene3D" id="3.10.620.30">
    <property type="match status" value="1"/>
</dbReference>
<accession>A0ABT3RWC9</accession>
<dbReference type="Proteomes" id="UP001209885">
    <property type="component" value="Unassembled WGS sequence"/>
</dbReference>
<organism evidence="1 2">
    <name type="scientific">Mangrovivirga halotolerans</name>
    <dbReference type="NCBI Taxonomy" id="2993936"/>
    <lineage>
        <taxon>Bacteria</taxon>
        <taxon>Pseudomonadati</taxon>
        <taxon>Bacteroidota</taxon>
        <taxon>Cytophagia</taxon>
        <taxon>Cytophagales</taxon>
        <taxon>Mangrovivirgaceae</taxon>
        <taxon>Mangrovivirga</taxon>
    </lineage>
</organism>
<proteinExistence type="predicted"/>
<dbReference type="Gene3D" id="2.60.40.3140">
    <property type="match status" value="1"/>
</dbReference>
<gene>
    <name evidence="1" type="ORF">OO013_19570</name>
</gene>
<reference evidence="1 2" key="1">
    <citation type="submission" date="2022-11" db="EMBL/GenBank/DDBJ databases">
        <title>The characterization of three novel Bacteroidetes species and genomic analysis of their roles in tidal elemental geochemical cycles.</title>
        <authorList>
            <person name="Ma K."/>
        </authorList>
    </citation>
    <scope>NUCLEOTIDE SEQUENCE [LARGE SCALE GENOMIC DNA]</scope>
    <source>
        <strain evidence="1 2">M17</strain>
    </source>
</reference>
<protein>
    <recommendedName>
        <fullName evidence="3">DUF3857 domain-containing protein</fullName>
    </recommendedName>
</protein>
<name>A0ABT3RWC9_9BACT</name>
<sequence>MMRAVLILLLALSISIFSYSQTKYRVGKVSEDDWQIEKLDSLKQVCDAVIIENIGSSRIDYSLAQGWMLEYNYYVKVLVLNEDGIQKYGNLDVKHYEKDDVYIKGYSYNLNESGKVEKEKFKTGDAIKSEYTSSMENFILHVPSLKKNSIVEYELKIISENIANVRDWEFQAEDPVFFSEYTTILPEYFDFNAFYQGSYSVQTENESGTSTITDEDFTENYIYKKSVYSAKNLPGVPDEIFSSVKENSFTKYRFEIRGYKDFRGIYHPLAQSYSDIMKNRLFKSDNFSQYKRNNGVLDQILGEANIENNIAGARMVFRSVSKNIAWSQKYGGVFPDNGYRKIINDKRGDASELNNLLIGAYRRAGFTAYPVLLNTRESGFVNPFVPLLSNFNYVICLLEIEGHRILIDATEPHAPFGMIPLRCINGNGLVVRDDATEQWINLSKYLDAETLTTAQYSIDPVEENINKQITRKRKGVDLITFTTGLDSAEYVEEFKEDYLSEFSGANIKEHRVSVENNACIESLDVSKPALIANNTIYINLFEDFQLKNNPFKNENRYQTIDFLSPWRKVFMINLEVPEGYTLQSELENKLFMTSDKKMEFRLTKSKIGKKATYVVKLSIDENIFLRTKYPEIKMFFDAIEQELSKQIILVKEV</sequence>
<keyword evidence="2" id="KW-1185">Reference proteome</keyword>
<evidence type="ECO:0000313" key="1">
    <source>
        <dbReference type="EMBL" id="MCX2746087.1"/>
    </source>
</evidence>
<dbReference type="Gene3D" id="2.60.120.1130">
    <property type="match status" value="1"/>
</dbReference>
<evidence type="ECO:0000313" key="2">
    <source>
        <dbReference type="Proteomes" id="UP001209885"/>
    </source>
</evidence>
<dbReference type="EMBL" id="JAPFQN010000014">
    <property type="protein sequence ID" value="MCX2746087.1"/>
    <property type="molecule type" value="Genomic_DNA"/>
</dbReference>
<dbReference type="RefSeq" id="WP_266058778.1">
    <property type="nucleotide sequence ID" value="NZ_JAPFQN010000014.1"/>
</dbReference>
<evidence type="ECO:0008006" key="3">
    <source>
        <dbReference type="Google" id="ProtNLM"/>
    </source>
</evidence>